<feature type="coiled-coil region" evidence="1">
    <location>
        <begin position="85"/>
        <end position="128"/>
    </location>
</feature>
<evidence type="ECO:0000313" key="3">
    <source>
        <dbReference type="EMBL" id="MBM7592010.1"/>
    </source>
</evidence>
<proteinExistence type="predicted"/>
<evidence type="ECO:0000313" key="4">
    <source>
        <dbReference type="Proteomes" id="UP000717624"/>
    </source>
</evidence>
<feature type="signal peptide" evidence="2">
    <location>
        <begin position="1"/>
        <end position="26"/>
    </location>
</feature>
<feature type="chain" id="PRO_5036982253" description="DUF3106 domain-containing protein" evidence="2">
    <location>
        <begin position="27"/>
        <end position="213"/>
    </location>
</feature>
<dbReference type="AlphaFoldDB" id="A0A938Y2B2"/>
<keyword evidence="1" id="KW-0175">Coiled coil</keyword>
<gene>
    <name evidence="3" type="ORF">JOD01_003662</name>
</gene>
<evidence type="ECO:0000256" key="1">
    <source>
        <dbReference type="SAM" id="Coils"/>
    </source>
</evidence>
<sequence>MIRRKAKFLLTASLLVSLALPVAAYAETVPGMEGNQHTGHGQRAAVHHREHFRSSFHLGPHRQLYLQLLAEKYAPDSVESWKAAFAEQERLMQEIRTRREQMKKDPAYQKLREQYKQLSEDLHKKAESGAISREEMREQLHAWKEKNLPQDYKRMRKEWKAVREKYRPVHEQFDQAVAARDEAAIKAVLPKLLEELNEGNKQLAQTLGQPKSK</sequence>
<comment type="caution">
    <text evidence="3">The sequence shown here is derived from an EMBL/GenBank/DDBJ whole genome shotgun (WGS) entry which is preliminary data.</text>
</comment>
<reference evidence="3" key="1">
    <citation type="submission" date="2021-01" db="EMBL/GenBank/DDBJ databases">
        <title>Genomic Encyclopedia of Type Strains, Phase IV (KMG-IV): sequencing the most valuable type-strain genomes for metagenomic binning, comparative biology and taxonomic classification.</title>
        <authorList>
            <person name="Goeker M."/>
        </authorList>
    </citation>
    <scope>NUCLEOTIDE SEQUENCE</scope>
    <source>
        <strain evidence="3">DSM 25523</strain>
    </source>
</reference>
<organism evidence="3 4">
    <name type="scientific">Brevibacillus fulvus</name>
    <dbReference type="NCBI Taxonomy" id="1125967"/>
    <lineage>
        <taxon>Bacteria</taxon>
        <taxon>Bacillati</taxon>
        <taxon>Bacillota</taxon>
        <taxon>Bacilli</taxon>
        <taxon>Bacillales</taxon>
        <taxon>Paenibacillaceae</taxon>
        <taxon>Brevibacillus</taxon>
    </lineage>
</organism>
<protein>
    <recommendedName>
        <fullName evidence="5">DUF3106 domain-containing protein</fullName>
    </recommendedName>
</protein>
<dbReference type="EMBL" id="JAFBEB010000018">
    <property type="protein sequence ID" value="MBM7592010.1"/>
    <property type="molecule type" value="Genomic_DNA"/>
</dbReference>
<dbReference type="RefSeq" id="WP_204519657.1">
    <property type="nucleotide sequence ID" value="NZ_BAABIN010000034.1"/>
</dbReference>
<evidence type="ECO:0000256" key="2">
    <source>
        <dbReference type="SAM" id="SignalP"/>
    </source>
</evidence>
<name>A0A938Y2B2_9BACL</name>
<dbReference type="Proteomes" id="UP000717624">
    <property type="component" value="Unassembled WGS sequence"/>
</dbReference>
<keyword evidence="2" id="KW-0732">Signal</keyword>
<evidence type="ECO:0008006" key="5">
    <source>
        <dbReference type="Google" id="ProtNLM"/>
    </source>
</evidence>
<accession>A0A938Y2B2</accession>
<keyword evidence="4" id="KW-1185">Reference proteome</keyword>